<dbReference type="PANTHER" id="PTHR45947:SF14">
    <property type="entry name" value="SLL1723 PROTEIN"/>
    <property type="match status" value="1"/>
</dbReference>
<dbReference type="Gene3D" id="3.40.50.2000">
    <property type="entry name" value="Glycogen Phosphorylase B"/>
    <property type="match status" value="2"/>
</dbReference>
<dbReference type="PANTHER" id="PTHR45947">
    <property type="entry name" value="SULFOQUINOVOSYL TRANSFERASE SQD2"/>
    <property type="match status" value="1"/>
</dbReference>
<dbReference type="AlphaFoldDB" id="A0A0L1JJF8"/>
<name>A0A0L1JJF8_9RHOB</name>
<dbReference type="RefSeq" id="WP_134643185.1">
    <property type="nucleotide sequence ID" value="NZ_AQQZ01000024.1"/>
</dbReference>
<sequence length="400" mass="42562">MPDAPIAYILKRFPRFSETFILNELLAHEAAGSKTHVYSLLAPPDEPRHARLAELKAEVVILKAHGKGPDGVPASGDEALFSGKTPQEIGALLRKASAVADDARARGITHFHAHFGSDTTTVACLAARAIGGTYSFTAHAKDIYHTYVTPEADAEMRRAKLREAAFVATVSDYNARHLSGLCPEARVTRLYNGIDLAAFTPVGAALQKPGHLIAVGRLVAKKGFDVLLDACAELKARNVPFALSLVGSGPMEETLRAQRAALGLEDLVSMDGPLPQEALIDKMGTAQAAVLPCVVTESGDRDGLPTVLLEAMGRSLPVVTTTVSGGPEIVRDGLTGRLCAPGDATSLANALEDILVLPERARLMGQAGRRRAEDLFDLKVNASRLRRLIRDPARATHEAA</sequence>
<organism evidence="3 4">
    <name type="scientific">Pseudaestuariivita atlantica</name>
    <dbReference type="NCBI Taxonomy" id="1317121"/>
    <lineage>
        <taxon>Bacteria</taxon>
        <taxon>Pseudomonadati</taxon>
        <taxon>Pseudomonadota</taxon>
        <taxon>Alphaproteobacteria</taxon>
        <taxon>Rhodobacterales</taxon>
        <taxon>Paracoccaceae</taxon>
        <taxon>Pseudaestuariivita</taxon>
    </lineage>
</organism>
<dbReference type="InterPro" id="IPR001296">
    <property type="entry name" value="Glyco_trans_1"/>
</dbReference>
<comment type="caution">
    <text evidence="3">The sequence shown here is derived from an EMBL/GenBank/DDBJ whole genome shotgun (WGS) entry which is preliminary data.</text>
</comment>
<feature type="domain" description="Glycosyltransferase subfamily 4-like N-terminal" evidence="2">
    <location>
        <begin position="51"/>
        <end position="197"/>
    </location>
</feature>
<dbReference type="OrthoDB" id="9790710at2"/>
<dbReference type="InterPro" id="IPR028098">
    <property type="entry name" value="Glyco_trans_4-like_N"/>
</dbReference>
<keyword evidence="4" id="KW-1185">Reference proteome</keyword>
<dbReference type="Pfam" id="PF13439">
    <property type="entry name" value="Glyco_transf_4"/>
    <property type="match status" value="1"/>
</dbReference>
<dbReference type="GO" id="GO:0016757">
    <property type="term" value="F:glycosyltransferase activity"/>
    <property type="evidence" value="ECO:0007669"/>
    <property type="project" value="InterPro"/>
</dbReference>
<dbReference type="InterPro" id="IPR050194">
    <property type="entry name" value="Glycosyltransferase_grp1"/>
</dbReference>
<dbReference type="STRING" id="1317121.ATO11_20275"/>
<feature type="domain" description="Glycosyl transferase family 1" evidence="1">
    <location>
        <begin position="208"/>
        <end position="371"/>
    </location>
</feature>
<dbReference type="Proteomes" id="UP000036938">
    <property type="component" value="Unassembled WGS sequence"/>
</dbReference>
<dbReference type="Pfam" id="PF00534">
    <property type="entry name" value="Glycos_transf_1"/>
    <property type="match status" value="1"/>
</dbReference>
<gene>
    <name evidence="3" type="ORF">ATO11_20275</name>
</gene>
<accession>A0A0L1JJF8</accession>
<evidence type="ECO:0000313" key="3">
    <source>
        <dbReference type="EMBL" id="KNG91899.1"/>
    </source>
</evidence>
<evidence type="ECO:0000259" key="1">
    <source>
        <dbReference type="Pfam" id="PF00534"/>
    </source>
</evidence>
<dbReference type="SUPFAM" id="SSF53756">
    <property type="entry name" value="UDP-Glycosyltransferase/glycogen phosphorylase"/>
    <property type="match status" value="1"/>
</dbReference>
<evidence type="ECO:0000259" key="2">
    <source>
        <dbReference type="Pfam" id="PF13439"/>
    </source>
</evidence>
<evidence type="ECO:0000313" key="4">
    <source>
        <dbReference type="Proteomes" id="UP000036938"/>
    </source>
</evidence>
<protein>
    <submittedName>
        <fullName evidence="3">Uncharacterized protein</fullName>
    </submittedName>
</protein>
<reference evidence="3 4" key="1">
    <citation type="journal article" date="2015" name="Int. J. Syst. Evol. Microbiol.">
        <title>Aestuariivita atlantica sp. nov., isolated from deep sea sediment of the Atlantic Ocean.</title>
        <authorList>
            <person name="Li G."/>
            <person name="Lai Q."/>
            <person name="Du Y."/>
            <person name="Liu X."/>
            <person name="Sun F."/>
            <person name="Shao Z."/>
        </authorList>
    </citation>
    <scope>NUCLEOTIDE SEQUENCE [LARGE SCALE GENOMIC DNA]</scope>
    <source>
        <strain evidence="3 4">22II-S11-z3</strain>
    </source>
</reference>
<dbReference type="EMBL" id="AQQZ01000024">
    <property type="protein sequence ID" value="KNG91899.1"/>
    <property type="molecule type" value="Genomic_DNA"/>
</dbReference>
<proteinExistence type="predicted"/>